<dbReference type="InterPro" id="IPR011990">
    <property type="entry name" value="TPR-like_helical_dom_sf"/>
</dbReference>
<dbReference type="PANTHER" id="PTHR43628:SF1">
    <property type="entry name" value="CHITIN SYNTHASE REGULATORY FACTOR 2-RELATED"/>
    <property type="match status" value="1"/>
</dbReference>
<proteinExistence type="predicted"/>
<evidence type="ECO:0000313" key="2">
    <source>
        <dbReference type="Proteomes" id="UP001146019"/>
    </source>
</evidence>
<protein>
    <submittedName>
        <fullName evidence="1">Tetratricopeptide repeat protein</fullName>
    </submittedName>
</protein>
<sequence length="385" mass="45455">MTGMVFPFQGDIQEIKTVIYTWMQHEVEIIESDTTIRIELIHDNFVIIDNIDIFYSAYNHPELWQELLDDLPFSDWFIFFECVDSCDSYSYLIYKNNQEVRRMLQEEDEDLYLKGEAQDFEKEWLDFSIYYEHEYVENGKTKKEKLTDLDFSLVHVDDHENYFKYYYINSKKQTMYHTGLARVLMVEMFEHFLGFDLIDCDYKVKQSLKIDYNKIPAYNRVLKRAEKDDALAQNQLGMMYEQGYGVEQNIEKAQYWYQKSADQNDHCGQLHLGLLFKTGKGIKKDIQHALTWISKAAADGNADALTVLGEMYELGEGVEQSFKEAAILYRKAAKLRHAAAPYKLGLMYEHGRGFAVDIKMAKRWYYQAASHFNEDAQKRLDELNK</sequence>
<dbReference type="InterPro" id="IPR006597">
    <property type="entry name" value="Sel1-like"/>
</dbReference>
<gene>
    <name evidence="1" type="ORF">OSH00_00955</name>
</gene>
<comment type="caution">
    <text evidence="1">The sequence shown here is derived from an EMBL/GenBank/DDBJ whole genome shotgun (WGS) entry which is preliminary data.</text>
</comment>
<dbReference type="Gene3D" id="1.25.40.10">
    <property type="entry name" value="Tetratricopeptide repeat domain"/>
    <property type="match status" value="1"/>
</dbReference>
<keyword evidence="2" id="KW-1185">Reference proteome</keyword>
<dbReference type="SMART" id="SM00671">
    <property type="entry name" value="SEL1"/>
    <property type="match status" value="4"/>
</dbReference>
<dbReference type="SUPFAM" id="SSF81901">
    <property type="entry name" value="HCP-like"/>
    <property type="match status" value="1"/>
</dbReference>
<dbReference type="Proteomes" id="UP001146019">
    <property type="component" value="Unassembled WGS sequence"/>
</dbReference>
<dbReference type="InterPro" id="IPR052945">
    <property type="entry name" value="Mitotic_Regulator"/>
</dbReference>
<dbReference type="Pfam" id="PF08238">
    <property type="entry name" value="Sel1"/>
    <property type="match status" value="4"/>
</dbReference>
<organism evidence="1 2">
    <name type="scientific">Acinetobacter nematophilus</name>
    <dbReference type="NCBI Taxonomy" id="2994642"/>
    <lineage>
        <taxon>Bacteria</taxon>
        <taxon>Pseudomonadati</taxon>
        <taxon>Pseudomonadota</taxon>
        <taxon>Gammaproteobacteria</taxon>
        <taxon>Moraxellales</taxon>
        <taxon>Moraxellaceae</taxon>
        <taxon>Acinetobacter</taxon>
    </lineage>
</organism>
<dbReference type="EMBL" id="JAPKMY010000001">
    <property type="protein sequence ID" value="MCX5466317.1"/>
    <property type="molecule type" value="Genomic_DNA"/>
</dbReference>
<accession>A0A9X3DR90</accession>
<dbReference type="RefSeq" id="WP_266128860.1">
    <property type="nucleotide sequence ID" value="NZ_JAPKMY010000001.1"/>
</dbReference>
<name>A0A9X3DR90_9GAMM</name>
<evidence type="ECO:0000313" key="1">
    <source>
        <dbReference type="EMBL" id="MCX5466317.1"/>
    </source>
</evidence>
<dbReference type="AlphaFoldDB" id="A0A9X3DR90"/>
<dbReference type="PANTHER" id="PTHR43628">
    <property type="entry name" value="ACTIVATOR OF C KINASE PROTEIN 1-RELATED"/>
    <property type="match status" value="1"/>
</dbReference>
<reference evidence="1" key="1">
    <citation type="submission" date="2022-11" db="EMBL/GenBank/DDBJ databases">
        <title>Biodiversity and phylogenetic relationships of bacteria.</title>
        <authorList>
            <person name="Machado R.A.R."/>
            <person name="Bhat A."/>
            <person name="Loulou A."/>
            <person name="Kallel S."/>
        </authorList>
    </citation>
    <scope>NUCLEOTIDE SEQUENCE</scope>
    <source>
        <strain evidence="1">A-IN1</strain>
    </source>
</reference>